<dbReference type="KEGG" id="foc:127749686"/>
<sequence length="471" mass="54179">MNGKCVVEHENIIPDYSQNAPAFLRRIDDDGSATQPRPYYTYNITTQRSDWAEFWNDRLNDITTTPNPDTTKSFITYSYSTSHDTTQHNKDPNYESGKILGHDDVNYYKSSLSQDDKHKSTLISWPVNDPATANLQRNSHLNLHNIVNNGSEHYQNNEITPTTTTRSTYFHTFRTTKSPYDFSDFGKSTASDSPSPQIKSVGNEQDTTIKPNLYEDYYKSSTIKQNAYDEYYRTSTSKNNLYDEYYKTSTTKQNLYDYYRTTPPSQNIFEDYYRTSSTEGPNSYAEYYRTSTVKSNTYEEYYRTSSTPDPHTTRNPYDFSVFGQARQNYEARGNNYYTSTTDNHDSHQTQSTTENPYAAYELYYKTSTTTRPYYQSSGTSNYENHVPAGSQSPESSNPNSLNPQSPSAPLYLDSSTKTVADTEECVDVARSISGGLTCREFLERYGFQYCNYQSMRKSCCASQREVCPTSR</sequence>
<name>A0A9C6U755_FRAOC</name>
<accession>A0A9C6U755</accession>
<evidence type="ECO:0000256" key="1">
    <source>
        <dbReference type="SAM" id="MobiDB-lite"/>
    </source>
</evidence>
<dbReference type="GeneID" id="127749686"/>
<feature type="region of interest" description="Disordered" evidence="1">
    <location>
        <begin position="374"/>
        <end position="412"/>
    </location>
</feature>
<evidence type="ECO:0000313" key="3">
    <source>
        <dbReference type="RefSeq" id="XP_052124822.1"/>
    </source>
</evidence>
<gene>
    <name evidence="3" type="primary">LOC127749686</name>
</gene>
<feature type="compositionally biased region" description="Polar residues" evidence="1">
    <location>
        <begin position="374"/>
        <end position="383"/>
    </location>
</feature>
<feature type="region of interest" description="Disordered" evidence="1">
    <location>
        <begin position="334"/>
        <end position="357"/>
    </location>
</feature>
<dbReference type="RefSeq" id="XP_052124822.1">
    <property type="nucleotide sequence ID" value="XM_052268862.1"/>
</dbReference>
<feature type="compositionally biased region" description="Polar residues" evidence="1">
    <location>
        <begin position="186"/>
        <end position="207"/>
    </location>
</feature>
<dbReference type="AlphaFoldDB" id="A0A9C6U755"/>
<proteinExistence type="predicted"/>
<organism evidence="2 3">
    <name type="scientific">Frankliniella occidentalis</name>
    <name type="common">Western flower thrips</name>
    <name type="synonym">Euthrips occidentalis</name>
    <dbReference type="NCBI Taxonomy" id="133901"/>
    <lineage>
        <taxon>Eukaryota</taxon>
        <taxon>Metazoa</taxon>
        <taxon>Ecdysozoa</taxon>
        <taxon>Arthropoda</taxon>
        <taxon>Hexapoda</taxon>
        <taxon>Insecta</taxon>
        <taxon>Pterygota</taxon>
        <taxon>Neoptera</taxon>
        <taxon>Paraneoptera</taxon>
        <taxon>Thysanoptera</taxon>
        <taxon>Terebrantia</taxon>
        <taxon>Thripoidea</taxon>
        <taxon>Thripidae</taxon>
        <taxon>Frankliniella</taxon>
    </lineage>
</organism>
<feature type="compositionally biased region" description="Low complexity" evidence="1">
    <location>
        <begin position="390"/>
        <end position="410"/>
    </location>
</feature>
<protein>
    <submittedName>
        <fullName evidence="3">Uncharacterized protein LOC127749686</fullName>
    </submittedName>
</protein>
<evidence type="ECO:0000313" key="2">
    <source>
        <dbReference type="Proteomes" id="UP000504606"/>
    </source>
</evidence>
<feature type="region of interest" description="Disordered" evidence="1">
    <location>
        <begin position="184"/>
        <end position="207"/>
    </location>
</feature>
<keyword evidence="2" id="KW-1185">Reference proteome</keyword>
<dbReference type="Proteomes" id="UP000504606">
    <property type="component" value="Unplaced"/>
</dbReference>
<reference evidence="3" key="1">
    <citation type="submission" date="2025-08" db="UniProtKB">
        <authorList>
            <consortium name="RefSeq"/>
        </authorList>
    </citation>
    <scope>IDENTIFICATION</scope>
    <source>
        <tissue evidence="3">Whole organism</tissue>
    </source>
</reference>